<organism evidence="3">
    <name type="scientific">Schizophyllum commune (strain H4-8 / FGSC 9210)</name>
    <name type="common">Split gill fungus</name>
    <dbReference type="NCBI Taxonomy" id="578458"/>
    <lineage>
        <taxon>Eukaryota</taxon>
        <taxon>Fungi</taxon>
        <taxon>Dikarya</taxon>
        <taxon>Basidiomycota</taxon>
        <taxon>Agaricomycotina</taxon>
        <taxon>Agaricomycetes</taxon>
        <taxon>Agaricomycetidae</taxon>
        <taxon>Agaricales</taxon>
        <taxon>Schizophyllaceae</taxon>
        <taxon>Schizophyllum</taxon>
    </lineage>
</organism>
<feature type="region of interest" description="Disordered" evidence="1">
    <location>
        <begin position="650"/>
        <end position="773"/>
    </location>
</feature>
<feature type="region of interest" description="Disordered" evidence="1">
    <location>
        <begin position="858"/>
        <end position="894"/>
    </location>
</feature>
<feature type="non-terminal residue" evidence="2">
    <location>
        <position position="894"/>
    </location>
</feature>
<dbReference type="GO" id="GO:0005737">
    <property type="term" value="C:cytoplasm"/>
    <property type="evidence" value="ECO:0007669"/>
    <property type="project" value="TreeGrafter"/>
</dbReference>
<feature type="compositionally biased region" description="Low complexity" evidence="1">
    <location>
        <begin position="793"/>
        <end position="803"/>
    </location>
</feature>
<name>D8Q636_SCHCM</name>
<proteinExistence type="predicted"/>
<dbReference type="OMA" id="HTANDAM"/>
<dbReference type="HOGENOM" id="CLU_323414_0_0_1"/>
<dbReference type="Proteomes" id="UP000007431">
    <property type="component" value="Unassembled WGS sequence"/>
</dbReference>
<protein>
    <submittedName>
        <fullName evidence="2">Uncharacterized protein</fullName>
    </submittedName>
</protein>
<feature type="compositionally biased region" description="Low complexity" evidence="1">
    <location>
        <begin position="702"/>
        <end position="712"/>
    </location>
</feature>
<feature type="region of interest" description="Disordered" evidence="1">
    <location>
        <begin position="286"/>
        <end position="314"/>
    </location>
</feature>
<dbReference type="GO" id="GO:0000146">
    <property type="term" value="F:microfilament motor activity"/>
    <property type="evidence" value="ECO:0007669"/>
    <property type="project" value="TreeGrafter"/>
</dbReference>
<dbReference type="AlphaFoldDB" id="D8Q636"/>
<feature type="region of interest" description="Disordered" evidence="1">
    <location>
        <begin position="110"/>
        <end position="129"/>
    </location>
</feature>
<reference evidence="2 3" key="1">
    <citation type="journal article" date="2010" name="Nat. Biotechnol.">
        <title>Genome sequence of the model mushroom Schizophyllum commune.</title>
        <authorList>
            <person name="Ohm R.A."/>
            <person name="de Jong J.F."/>
            <person name="Lugones L.G."/>
            <person name="Aerts A."/>
            <person name="Kothe E."/>
            <person name="Stajich J.E."/>
            <person name="de Vries R.P."/>
            <person name="Record E."/>
            <person name="Levasseur A."/>
            <person name="Baker S.E."/>
            <person name="Bartholomew K.A."/>
            <person name="Coutinho P.M."/>
            <person name="Erdmann S."/>
            <person name="Fowler T.J."/>
            <person name="Gathman A.C."/>
            <person name="Lombard V."/>
            <person name="Henrissat B."/>
            <person name="Knabe N."/>
            <person name="Kuees U."/>
            <person name="Lilly W.W."/>
            <person name="Lindquist E."/>
            <person name="Lucas S."/>
            <person name="Magnuson J.K."/>
            <person name="Piumi F."/>
            <person name="Raudaskoski M."/>
            <person name="Salamov A."/>
            <person name="Schmutz J."/>
            <person name="Schwarze F.W.M.R."/>
            <person name="vanKuyk P.A."/>
            <person name="Horton J.S."/>
            <person name="Grigoriev I.V."/>
            <person name="Woesten H.A.B."/>
        </authorList>
    </citation>
    <scope>NUCLEOTIDE SEQUENCE [LARGE SCALE GENOMIC DNA]</scope>
    <source>
        <strain evidence="3">H4-8 / FGSC 9210</strain>
    </source>
</reference>
<sequence length="894" mass="99956">MPSTPSHPSGKRNAPSDWDAPPCKRTANSPTRIGGTAGGDDNMNNASSGPSPQVQDQDSVLLHELASLRQELADAQVQHQRVQESLIHANNRLSNDRRRLIVENEDLKAAAASATEERDLPTGNHPYLEDEWSKEITSLRGELAKLQQDLASSRQRQDNGSKNTSPTKPPGPCTMPTPGEIHWQRRSASLAKDLEQVKDARDKFSQQLEAKKGELMIGIRRKIMALLRLLRVRVPQLSSPGTVAKAQEHIQILMAVLWNLFSEHDAQNTIKYEAQLSNRFHLLQVQDRTPSSPTSPSYNDDMQVSEGEGSTAHSDVFPQASVPCQSTLAIPETDMLCQKEGIDSYESNNKRADDATDKAVAMGELDLGQGVQESQVQTEAEAQATSLLRMLEDETGQKAAIEQVAALLRAEVMAKNDEVTRAGNRERALLLAIQDLEQGARGYEARWTEAKAQAMSLLRTLEDEMAQKAAIEQAAFSLQADVLAKSDEISGGRERERDLLATIRGLEQSVNESEVRFTRAEAQASSLSSQLEDEMRRKAAIEQEAASLRMQIESKSDEIARAEERERDLKREVQLKSEEISGAREHERNLSATIRGLEQSVNESEVRFTRAEAQASSLSSQLEDEMRRKAAIEQEAASLGMQIESKSNEIARAEERERDLKRELQLKSEEISGAREHERDLSATIRGLEHSVNESEARSTRAEAQASSLSSQLEDEMQRKAAIEQEAASLGMQIESKSDEIARAEERERDLKREVQLKSEEISGGRERERDLSATIRGLEQSINESEARATRAEAQASSLSSQLEDEMRRKAVIEQEAVSLRMQIESKSDEIARAEERERDLKRELRVKSEMIARAEEHARDLEQELQAKRDELSKAGRRRGNDLRMVVREPWS</sequence>
<gene>
    <name evidence="2" type="ORF">SCHCODRAFT_109428</name>
</gene>
<evidence type="ECO:0000313" key="3">
    <source>
        <dbReference type="Proteomes" id="UP000007431"/>
    </source>
</evidence>
<keyword evidence="3" id="KW-1185">Reference proteome</keyword>
<feature type="compositionally biased region" description="Basic and acidic residues" evidence="1">
    <location>
        <begin position="650"/>
        <end position="701"/>
    </location>
</feature>
<dbReference type="GO" id="GO:0032982">
    <property type="term" value="C:myosin filament"/>
    <property type="evidence" value="ECO:0007669"/>
    <property type="project" value="TreeGrafter"/>
</dbReference>
<feature type="compositionally biased region" description="Basic and acidic residues" evidence="1">
    <location>
        <begin position="736"/>
        <end position="772"/>
    </location>
</feature>
<dbReference type="InParanoid" id="D8Q636"/>
<dbReference type="EMBL" id="GL377306">
    <property type="protein sequence ID" value="EFI97071.1"/>
    <property type="molecule type" value="Genomic_DNA"/>
</dbReference>
<dbReference type="GeneID" id="9592632"/>
<dbReference type="GO" id="GO:0016460">
    <property type="term" value="C:myosin II complex"/>
    <property type="evidence" value="ECO:0007669"/>
    <property type="project" value="TreeGrafter"/>
</dbReference>
<dbReference type="GO" id="GO:0051015">
    <property type="term" value="F:actin filament binding"/>
    <property type="evidence" value="ECO:0007669"/>
    <property type="project" value="TreeGrafter"/>
</dbReference>
<feature type="region of interest" description="Disordered" evidence="1">
    <location>
        <begin position="148"/>
        <end position="179"/>
    </location>
</feature>
<dbReference type="VEuPathDB" id="FungiDB:SCHCODRAFT_02503779"/>
<feature type="region of interest" description="Disordered" evidence="1">
    <location>
        <begin position="1"/>
        <end position="56"/>
    </location>
</feature>
<feature type="compositionally biased region" description="Polar residues" evidence="1">
    <location>
        <begin position="149"/>
        <end position="166"/>
    </location>
</feature>
<dbReference type="PANTHER" id="PTHR45615">
    <property type="entry name" value="MYOSIN HEAVY CHAIN, NON-MUSCLE"/>
    <property type="match status" value="1"/>
</dbReference>
<feature type="compositionally biased region" description="Polar residues" evidence="1">
    <location>
        <begin position="42"/>
        <end position="56"/>
    </location>
</feature>
<dbReference type="KEGG" id="scm:SCHCO_02503779"/>
<evidence type="ECO:0000313" key="2">
    <source>
        <dbReference type="EMBL" id="EFI97071.1"/>
    </source>
</evidence>
<feature type="compositionally biased region" description="Polar residues" evidence="1">
    <location>
        <begin position="286"/>
        <end position="302"/>
    </location>
</feature>
<feature type="region of interest" description="Disordered" evidence="1">
    <location>
        <begin position="785"/>
        <end position="806"/>
    </location>
</feature>
<accession>D8Q636</accession>
<evidence type="ECO:0000256" key="1">
    <source>
        <dbReference type="SAM" id="MobiDB-lite"/>
    </source>
</evidence>
<dbReference type="PANTHER" id="PTHR45615:SF40">
    <property type="entry name" value="MYOSIN HEAVY CHAIN, NON-MUSCLE"/>
    <property type="match status" value="1"/>
</dbReference>